<dbReference type="InterPro" id="IPR001001">
    <property type="entry name" value="DNA_polIII_beta"/>
</dbReference>
<dbReference type="PIRSF" id="PIRSF000804">
    <property type="entry name" value="DNA_pol_III_b"/>
    <property type="match status" value="1"/>
</dbReference>
<keyword evidence="4 10" id="KW-0963">Cytoplasm</keyword>
<evidence type="ECO:0000256" key="10">
    <source>
        <dbReference type="PIRNR" id="PIRNR000804"/>
    </source>
</evidence>
<accession>A0ABW8PY99</accession>
<evidence type="ECO:0000313" key="15">
    <source>
        <dbReference type="Proteomes" id="UP001621714"/>
    </source>
</evidence>
<comment type="function">
    <text evidence="10">Confers DNA tethering and processivity to DNA polymerases and other proteins. Acts as a clamp, forming a ring around DNA (a reaction catalyzed by the clamp-loading complex) which diffuses in an ATP-independent manner freely and bidirectionally along dsDNA. Initially characterized for its ability to contact the catalytic subunit of DNA polymerase III (Pol III), a complex, multichain enzyme responsible for most of the replicative synthesis in bacteria; Pol III exhibits 3'-5' exonuclease proofreading activity. The beta chain is required for initiation of replication as well as for processivity of DNA replication.</text>
</comment>
<dbReference type="Pfam" id="PF02767">
    <property type="entry name" value="DNA_pol3_beta_2"/>
    <property type="match status" value="1"/>
</dbReference>
<comment type="subcellular location">
    <subcellularLocation>
        <location evidence="1 10">Cytoplasm</location>
    </subcellularLocation>
</comment>
<dbReference type="PANTHER" id="PTHR30478">
    <property type="entry name" value="DNA POLYMERASE III SUBUNIT BETA"/>
    <property type="match status" value="1"/>
</dbReference>
<dbReference type="EMBL" id="JBANFI010000002">
    <property type="protein sequence ID" value="MFK7160347.1"/>
    <property type="molecule type" value="Genomic_DNA"/>
</dbReference>
<comment type="subunit">
    <text evidence="10">Forms a ring-shaped head-to-tail homodimer around DNA.</text>
</comment>
<evidence type="ECO:0000256" key="8">
    <source>
        <dbReference type="ARBA" id="ARBA00022932"/>
    </source>
</evidence>
<dbReference type="Gene3D" id="3.10.150.10">
    <property type="entry name" value="DNA Polymerase III, subunit A, domain 2"/>
    <property type="match status" value="1"/>
</dbReference>
<dbReference type="SMART" id="SM00480">
    <property type="entry name" value="POL3Bc"/>
    <property type="match status" value="1"/>
</dbReference>
<dbReference type="InterPro" id="IPR022634">
    <property type="entry name" value="DNA_polIII_beta_N"/>
</dbReference>
<dbReference type="InterPro" id="IPR022637">
    <property type="entry name" value="DNA_polIII_beta_cen"/>
</dbReference>
<keyword evidence="9" id="KW-0238">DNA-binding</keyword>
<evidence type="ECO:0000259" key="11">
    <source>
        <dbReference type="Pfam" id="PF00712"/>
    </source>
</evidence>
<evidence type="ECO:0000256" key="7">
    <source>
        <dbReference type="ARBA" id="ARBA00022705"/>
    </source>
</evidence>
<protein>
    <recommendedName>
        <fullName evidence="3 10">Beta sliding clamp</fullName>
    </recommendedName>
</protein>
<evidence type="ECO:0000256" key="3">
    <source>
        <dbReference type="ARBA" id="ARBA00021035"/>
    </source>
</evidence>
<organism evidence="14 15">
    <name type="scientific">Marinospirillum alkalitolerans</name>
    <dbReference type="NCBI Taxonomy" id="3123374"/>
    <lineage>
        <taxon>Bacteria</taxon>
        <taxon>Pseudomonadati</taxon>
        <taxon>Pseudomonadota</taxon>
        <taxon>Gammaproteobacteria</taxon>
        <taxon>Oceanospirillales</taxon>
        <taxon>Oceanospirillaceae</taxon>
        <taxon>Marinospirillum</taxon>
    </lineage>
</organism>
<proteinExistence type="inferred from homology"/>
<dbReference type="Pfam" id="PF02768">
    <property type="entry name" value="DNA_pol3_beta_3"/>
    <property type="match status" value="1"/>
</dbReference>
<name>A0ABW8PY99_9GAMM</name>
<dbReference type="NCBIfam" id="TIGR00663">
    <property type="entry name" value="dnan"/>
    <property type="match status" value="1"/>
</dbReference>
<dbReference type="Pfam" id="PF00712">
    <property type="entry name" value="DNA_pol3_beta"/>
    <property type="match status" value="1"/>
</dbReference>
<dbReference type="CDD" id="cd00140">
    <property type="entry name" value="beta_clamp"/>
    <property type="match status" value="1"/>
</dbReference>
<evidence type="ECO:0000256" key="2">
    <source>
        <dbReference type="ARBA" id="ARBA00010752"/>
    </source>
</evidence>
<dbReference type="Gene3D" id="3.70.10.10">
    <property type="match status" value="1"/>
</dbReference>
<evidence type="ECO:0000256" key="4">
    <source>
        <dbReference type="ARBA" id="ARBA00022490"/>
    </source>
</evidence>
<dbReference type="PANTHER" id="PTHR30478:SF0">
    <property type="entry name" value="BETA SLIDING CLAMP"/>
    <property type="match status" value="1"/>
</dbReference>
<keyword evidence="8 10" id="KW-0239">DNA-directed DNA polymerase</keyword>
<dbReference type="SUPFAM" id="SSF55979">
    <property type="entry name" value="DNA clamp"/>
    <property type="match status" value="3"/>
</dbReference>
<dbReference type="InterPro" id="IPR022635">
    <property type="entry name" value="DNA_polIII_beta_C"/>
</dbReference>
<keyword evidence="6 10" id="KW-0548">Nucleotidyltransferase</keyword>
<keyword evidence="7 10" id="KW-0235">DNA replication</keyword>
<feature type="domain" description="DNA polymerase III beta sliding clamp C-terminal" evidence="13">
    <location>
        <begin position="247"/>
        <end position="369"/>
    </location>
</feature>
<evidence type="ECO:0000259" key="13">
    <source>
        <dbReference type="Pfam" id="PF02768"/>
    </source>
</evidence>
<evidence type="ECO:0000259" key="12">
    <source>
        <dbReference type="Pfam" id="PF02767"/>
    </source>
</evidence>
<dbReference type="InterPro" id="IPR046938">
    <property type="entry name" value="DNA_clamp_sf"/>
</dbReference>
<evidence type="ECO:0000256" key="6">
    <source>
        <dbReference type="ARBA" id="ARBA00022695"/>
    </source>
</evidence>
<gene>
    <name evidence="14" type="primary">dnaN</name>
    <name evidence="14" type="ORF">V6U78_04770</name>
</gene>
<dbReference type="RefSeq" id="WP_405337864.1">
    <property type="nucleotide sequence ID" value="NZ_JBANFI010000002.1"/>
</dbReference>
<evidence type="ECO:0000313" key="14">
    <source>
        <dbReference type="EMBL" id="MFK7160347.1"/>
    </source>
</evidence>
<keyword evidence="5 10" id="KW-0808">Transferase</keyword>
<feature type="domain" description="DNA polymerase III beta sliding clamp central" evidence="12">
    <location>
        <begin position="129"/>
        <end position="244"/>
    </location>
</feature>
<dbReference type="Proteomes" id="UP001621714">
    <property type="component" value="Unassembled WGS sequence"/>
</dbReference>
<evidence type="ECO:0000256" key="1">
    <source>
        <dbReference type="ARBA" id="ARBA00004496"/>
    </source>
</evidence>
<comment type="caution">
    <text evidence="14">The sequence shown here is derived from an EMBL/GenBank/DDBJ whole genome shotgun (WGS) entry which is preliminary data.</text>
</comment>
<sequence length="370" mass="41407">MKFSVSRETLLRPLGLMVGVVGRRNTLPILSHIRLDVTPEGLTITGLDLEVELIWRLHLDHLSSPGTITVPAKKLSDICKSLRDNAQIEFEVQGDKALVVSGASRFTLQTLPSSEFPSMQLSPVSHQVNLPQKVLRYLIHRNDFAMARDDIRYYLNGMYFELKTGQMRAVATDGHRLSLADAQVQTPEIETSSMIVPGKAVHDLAKLLEDSDDIIEFIFGEQHFQVNAGSYTFISKHIEGRYPDYERVIPREGNKALVCPRLELRQILSRISILANEKFQGIRLLLEPGLLTLKASNSEHEEASETLALDYQGEALEISFNVSYLIDVMDNIGDEIEQIEMILSDANSSGLIQAHGQPATALYVVMPMRL</sequence>
<comment type="similarity">
    <text evidence="2 10">Belongs to the beta sliding clamp family.</text>
</comment>
<evidence type="ECO:0000256" key="9">
    <source>
        <dbReference type="ARBA" id="ARBA00023125"/>
    </source>
</evidence>
<dbReference type="GO" id="GO:0003887">
    <property type="term" value="F:DNA-directed DNA polymerase activity"/>
    <property type="evidence" value="ECO:0007669"/>
    <property type="project" value="UniProtKB-EC"/>
</dbReference>
<keyword evidence="15" id="KW-1185">Reference proteome</keyword>
<reference evidence="14 15" key="1">
    <citation type="submission" date="2024-02" db="EMBL/GenBank/DDBJ databases">
        <title>Marinospirillum sp. MEB 164 isolated from Lonar lake sediment.</title>
        <authorList>
            <person name="Joshi A."/>
            <person name="Thite S."/>
        </authorList>
    </citation>
    <scope>NUCLEOTIDE SEQUENCE [LARGE SCALE GENOMIC DNA]</scope>
    <source>
        <strain evidence="14 15">MEB164</strain>
    </source>
</reference>
<evidence type="ECO:0000256" key="5">
    <source>
        <dbReference type="ARBA" id="ARBA00022679"/>
    </source>
</evidence>
<feature type="domain" description="DNA polymerase III beta sliding clamp N-terminal" evidence="11">
    <location>
        <begin position="1"/>
        <end position="119"/>
    </location>
</feature>